<dbReference type="Pfam" id="PF13560">
    <property type="entry name" value="HTH_31"/>
    <property type="match status" value="1"/>
</dbReference>
<dbReference type="RefSeq" id="WP_344350631.1">
    <property type="nucleotide sequence ID" value="NZ_BAAASM010000037.1"/>
</dbReference>
<sequence>MAVSPSSSARQARQALASRLADLCLDAGLTGAELAERCGWSRSKTSRIKNGRTPPSADDVRAWCRACGAEEQAEDLIASLRTAEGMWVTWRRMERAGLNQAQEARLPLYQRTRRFRSYSSWLVPGVIQTWQYTTAVLRVIQRRRGLVDDVDAAVTARMERQRVLCEGDRRFAFLLEESVIRSGIGGSDVMTEQLRHLVTVASRPNVSLGVVPMRPDRERWPVEGFWIYDTAQVNVELISGYLTITQPGEVAMYADTFAELAGLAVYGAEARALIGDAIERLSRLACNSVQPGGCPAPAASTV</sequence>
<dbReference type="Proteomes" id="UP001596065">
    <property type="component" value="Unassembled WGS sequence"/>
</dbReference>
<dbReference type="InterPro" id="IPR001387">
    <property type="entry name" value="Cro/C1-type_HTH"/>
</dbReference>
<dbReference type="Gene3D" id="1.10.260.40">
    <property type="entry name" value="lambda repressor-like DNA-binding domains"/>
    <property type="match status" value="1"/>
</dbReference>
<proteinExistence type="predicted"/>
<dbReference type="SUPFAM" id="SSF47413">
    <property type="entry name" value="lambda repressor-like DNA-binding domains"/>
    <property type="match status" value="1"/>
</dbReference>
<dbReference type="PROSITE" id="PS50943">
    <property type="entry name" value="HTH_CROC1"/>
    <property type="match status" value="1"/>
</dbReference>
<dbReference type="EMBL" id="JBHSOE010000008">
    <property type="protein sequence ID" value="MFC5655267.1"/>
    <property type="molecule type" value="Genomic_DNA"/>
</dbReference>
<evidence type="ECO:0000259" key="1">
    <source>
        <dbReference type="PROSITE" id="PS50943"/>
    </source>
</evidence>
<organism evidence="2 3">
    <name type="scientific">Streptomyces nogalater</name>
    <dbReference type="NCBI Taxonomy" id="38314"/>
    <lineage>
        <taxon>Bacteria</taxon>
        <taxon>Bacillati</taxon>
        <taxon>Actinomycetota</taxon>
        <taxon>Actinomycetes</taxon>
        <taxon>Kitasatosporales</taxon>
        <taxon>Streptomycetaceae</taxon>
        <taxon>Streptomyces</taxon>
    </lineage>
</organism>
<evidence type="ECO:0000313" key="3">
    <source>
        <dbReference type="Proteomes" id="UP001596065"/>
    </source>
</evidence>
<name>A0ABW0WAV6_STRNO</name>
<protein>
    <submittedName>
        <fullName evidence="2">Helix-turn-helix transcriptional regulator</fullName>
    </submittedName>
</protein>
<dbReference type="CDD" id="cd00093">
    <property type="entry name" value="HTH_XRE"/>
    <property type="match status" value="1"/>
</dbReference>
<dbReference type="InterPro" id="IPR043917">
    <property type="entry name" value="DUF5753"/>
</dbReference>
<comment type="caution">
    <text evidence="2">The sequence shown here is derived from an EMBL/GenBank/DDBJ whole genome shotgun (WGS) entry which is preliminary data.</text>
</comment>
<reference evidence="3" key="1">
    <citation type="journal article" date="2019" name="Int. J. Syst. Evol. Microbiol.">
        <title>The Global Catalogue of Microorganisms (GCM) 10K type strain sequencing project: providing services to taxonomists for standard genome sequencing and annotation.</title>
        <authorList>
            <consortium name="The Broad Institute Genomics Platform"/>
            <consortium name="The Broad Institute Genome Sequencing Center for Infectious Disease"/>
            <person name="Wu L."/>
            <person name="Ma J."/>
        </authorList>
    </citation>
    <scope>NUCLEOTIDE SEQUENCE [LARGE SCALE GENOMIC DNA]</scope>
    <source>
        <strain evidence="3">KCTC 5701</strain>
    </source>
</reference>
<dbReference type="InterPro" id="IPR010982">
    <property type="entry name" value="Lambda_DNA-bd_dom_sf"/>
</dbReference>
<accession>A0ABW0WAV6</accession>
<dbReference type="Pfam" id="PF19054">
    <property type="entry name" value="DUF5753"/>
    <property type="match status" value="1"/>
</dbReference>
<dbReference type="SMART" id="SM00530">
    <property type="entry name" value="HTH_XRE"/>
    <property type="match status" value="1"/>
</dbReference>
<gene>
    <name evidence="2" type="ORF">ACFP3J_07150</name>
</gene>
<feature type="domain" description="HTH cro/C1-type" evidence="1">
    <location>
        <begin position="20"/>
        <end position="76"/>
    </location>
</feature>
<keyword evidence="3" id="KW-1185">Reference proteome</keyword>
<evidence type="ECO:0000313" key="2">
    <source>
        <dbReference type="EMBL" id="MFC5655267.1"/>
    </source>
</evidence>